<name>A0ABT5DWM8_9BACT</name>
<comment type="caution">
    <text evidence="2">The sequence shown here is derived from an EMBL/GenBank/DDBJ whole genome shotgun (WGS) entry which is preliminary data.</text>
</comment>
<protein>
    <submittedName>
        <fullName evidence="2">Uncharacterized protein</fullName>
    </submittedName>
</protein>
<sequence length="536" mass="57020">MCLAGLLAGTHARASTRREVAEELVVRAGAGLDTGALHEAIALRISGVRLIVDTEGELSCGPGCTLARIERAAEEGLRISVRLGDGRVFMRTLSATAAEPERAAATSLSHLLAAIADGTAEPEPPPEPKLVAAESPAPTSTPQVCPPPPPPVVARPVAERSEPASPRFELGPTVGLVTAFGVGRPAALAGSVGNGGFVGVEMRHRNGLLVGFEARGLGARADGLRLGRVRLSVALGHSLRRGRFELRTRAAFLVEPWWVGARTEAARLQSGSPLLGAALSLTPGLSLALAPDLRVDIGLRVEAAMSVHASDGAVVQLIAPSGAPVFRLGGFELAAAAEIGVRWGQAAPSPLSRAVAWSEPARTRVFVKLATVLFSLVSIGFTILCTQSPERFLRKRTQWLKWEARRRSGTFGGMSLWWAELDADDPLPEPEWAERVIAVIHANGRLSDDTYDEFDSWTEALADATHGAVYSHPTGSFTHIWADADPKRTATRTRELLDVGDFAGLAAWIRELVAAQRRAVNAAGSQLHWIGRLRFR</sequence>
<keyword evidence="3" id="KW-1185">Reference proteome</keyword>
<evidence type="ECO:0000313" key="3">
    <source>
        <dbReference type="Proteomes" id="UP001221686"/>
    </source>
</evidence>
<dbReference type="EMBL" id="JAQNDL010000001">
    <property type="protein sequence ID" value="MDC0717504.1"/>
    <property type="molecule type" value="Genomic_DNA"/>
</dbReference>
<accession>A0ABT5DWM8</accession>
<gene>
    <name evidence="2" type="ORF">POL25_11405</name>
</gene>
<evidence type="ECO:0000256" key="1">
    <source>
        <dbReference type="SAM" id="MobiDB-lite"/>
    </source>
</evidence>
<feature type="region of interest" description="Disordered" evidence="1">
    <location>
        <begin position="118"/>
        <end position="166"/>
    </location>
</feature>
<feature type="compositionally biased region" description="Pro residues" evidence="1">
    <location>
        <begin position="144"/>
        <end position="153"/>
    </location>
</feature>
<evidence type="ECO:0000313" key="2">
    <source>
        <dbReference type="EMBL" id="MDC0717504.1"/>
    </source>
</evidence>
<organism evidence="2 3">
    <name type="scientific">Nannocystis bainbridge</name>
    <dbReference type="NCBI Taxonomy" id="2995303"/>
    <lineage>
        <taxon>Bacteria</taxon>
        <taxon>Pseudomonadati</taxon>
        <taxon>Myxococcota</taxon>
        <taxon>Polyangia</taxon>
        <taxon>Nannocystales</taxon>
        <taxon>Nannocystaceae</taxon>
        <taxon>Nannocystis</taxon>
    </lineage>
</organism>
<proteinExistence type="predicted"/>
<reference evidence="2 3" key="1">
    <citation type="submission" date="2022-11" db="EMBL/GenBank/DDBJ databases">
        <title>Minimal conservation of predation-associated metabolite biosynthetic gene clusters underscores biosynthetic potential of Myxococcota including descriptions for ten novel species: Archangium lansinium sp. nov., Myxococcus landrumus sp. nov., Nannocystis bai.</title>
        <authorList>
            <person name="Ahearne A."/>
            <person name="Stevens C."/>
            <person name="Dowd S."/>
        </authorList>
    </citation>
    <scope>NUCLEOTIDE SEQUENCE [LARGE SCALE GENOMIC DNA]</scope>
    <source>
        <strain evidence="2 3">BB15-2</strain>
    </source>
</reference>
<dbReference type="Proteomes" id="UP001221686">
    <property type="component" value="Unassembled WGS sequence"/>
</dbReference>